<dbReference type="Pfam" id="PF13581">
    <property type="entry name" value="HATPase_c_2"/>
    <property type="match status" value="1"/>
</dbReference>
<dbReference type="PANTHER" id="PTHR35526:SF3">
    <property type="entry name" value="ANTI-SIGMA-F FACTOR RSBW"/>
    <property type="match status" value="1"/>
</dbReference>
<dbReference type="PhylomeDB" id="Q2JC37"/>
<keyword evidence="5" id="KW-1185">Reference proteome</keyword>
<dbReference type="InterPro" id="IPR050267">
    <property type="entry name" value="Anti-sigma-factor_SerPK"/>
</dbReference>
<dbReference type="SUPFAM" id="SSF55874">
    <property type="entry name" value="ATPase domain of HSP90 chaperone/DNA topoisomerase II/histidine kinase"/>
    <property type="match status" value="1"/>
</dbReference>
<sequence>MSGDPTPIVRVAVAHFPPTDAAVTDVRTSTVRTLTAWFVSRAAVSITEAVACELASNAVKASHPRDVVAIRLTAASGHVLVEVWDSSEVGPQLTSPDAFDEHGRGLTLVDALSTRWGWFRARTGGKVVWAQIPGGLRPTTAITAPVMPTRTPVAGPQPVEPVAYRTDQQTLRRVADALRALDPWQHPRRPEAVTSGQHLAAQRRKRGSGLRTVP</sequence>
<evidence type="ECO:0000313" key="5">
    <source>
        <dbReference type="Proteomes" id="UP000001937"/>
    </source>
</evidence>
<dbReference type="HOGENOM" id="CLU_090336_0_0_11"/>
<feature type="domain" description="Histidine kinase/HSP90-like ATPase" evidence="3">
    <location>
        <begin position="16"/>
        <end position="131"/>
    </location>
</feature>
<dbReference type="CDD" id="cd16936">
    <property type="entry name" value="HATPase_RsbW-like"/>
    <property type="match status" value="1"/>
</dbReference>
<proteinExistence type="predicted"/>
<keyword evidence="4" id="KW-0808">Transferase</keyword>
<dbReference type="Gene3D" id="3.30.565.10">
    <property type="entry name" value="Histidine kinase-like ATPase, C-terminal domain"/>
    <property type="match status" value="1"/>
</dbReference>
<dbReference type="InterPro" id="IPR003594">
    <property type="entry name" value="HATPase_dom"/>
</dbReference>
<evidence type="ECO:0000313" key="4">
    <source>
        <dbReference type="EMBL" id="ABD11155.1"/>
    </source>
</evidence>
<dbReference type="Proteomes" id="UP000001937">
    <property type="component" value="Chromosome"/>
</dbReference>
<dbReference type="PANTHER" id="PTHR35526">
    <property type="entry name" value="ANTI-SIGMA-F FACTOR RSBW-RELATED"/>
    <property type="match status" value="1"/>
</dbReference>
<dbReference type="EMBL" id="CP000249">
    <property type="protein sequence ID" value="ABD11155.1"/>
    <property type="molecule type" value="Genomic_DNA"/>
</dbReference>
<feature type="region of interest" description="Disordered" evidence="2">
    <location>
        <begin position="183"/>
        <end position="214"/>
    </location>
</feature>
<dbReference type="eggNOG" id="COG2172">
    <property type="taxonomic scope" value="Bacteria"/>
</dbReference>
<dbReference type="STRING" id="106370.Francci3_1779"/>
<dbReference type="InterPro" id="IPR036890">
    <property type="entry name" value="HATPase_C_sf"/>
</dbReference>
<gene>
    <name evidence="4" type="ordered locus">Francci3_1779</name>
</gene>
<accession>Q2JC37</accession>
<evidence type="ECO:0000256" key="2">
    <source>
        <dbReference type="SAM" id="MobiDB-lite"/>
    </source>
</evidence>
<dbReference type="GO" id="GO:0004674">
    <property type="term" value="F:protein serine/threonine kinase activity"/>
    <property type="evidence" value="ECO:0007669"/>
    <property type="project" value="UniProtKB-KW"/>
</dbReference>
<dbReference type="OrthoDB" id="3215042at2"/>
<organism evidence="4 5">
    <name type="scientific">Frankia casuarinae (strain DSM 45818 / CECT 9043 / HFP020203 / CcI3)</name>
    <dbReference type="NCBI Taxonomy" id="106370"/>
    <lineage>
        <taxon>Bacteria</taxon>
        <taxon>Bacillati</taxon>
        <taxon>Actinomycetota</taxon>
        <taxon>Actinomycetes</taxon>
        <taxon>Frankiales</taxon>
        <taxon>Frankiaceae</taxon>
        <taxon>Frankia</taxon>
    </lineage>
</organism>
<evidence type="ECO:0000259" key="3">
    <source>
        <dbReference type="Pfam" id="PF13581"/>
    </source>
</evidence>
<protein>
    <submittedName>
        <fullName evidence="4">Signal transduction histidine kinase</fullName>
    </submittedName>
</protein>
<dbReference type="KEGG" id="fra:Francci3_1779"/>
<name>Q2JC37_FRACC</name>
<keyword evidence="1" id="KW-0723">Serine/threonine-protein kinase</keyword>
<dbReference type="AlphaFoldDB" id="Q2JC37"/>
<reference evidence="4 5" key="1">
    <citation type="journal article" date="2007" name="Genome Res.">
        <title>Genome characteristics of facultatively symbiotic Frankia sp. strains reflect host range and host plant biogeography.</title>
        <authorList>
            <person name="Normand P."/>
            <person name="Lapierre P."/>
            <person name="Tisa L.S."/>
            <person name="Gogarten J.P."/>
            <person name="Alloisio N."/>
            <person name="Bagnarol E."/>
            <person name="Bassi C.A."/>
            <person name="Berry A.M."/>
            <person name="Bickhart D.M."/>
            <person name="Choisne N."/>
            <person name="Couloux A."/>
            <person name="Cournoyer B."/>
            <person name="Cruveiller S."/>
            <person name="Daubin V."/>
            <person name="Demange N."/>
            <person name="Francino M.P."/>
            <person name="Goltsman E."/>
            <person name="Huang Y."/>
            <person name="Kopp O.R."/>
            <person name="Labarre L."/>
            <person name="Lapidus A."/>
            <person name="Lavire C."/>
            <person name="Marechal J."/>
            <person name="Martinez M."/>
            <person name="Mastronunzio J.E."/>
            <person name="Mullin B.C."/>
            <person name="Niemann J."/>
            <person name="Pujic P."/>
            <person name="Rawnsley T."/>
            <person name="Rouy Z."/>
            <person name="Schenowitz C."/>
            <person name="Sellstedt A."/>
            <person name="Tavares F."/>
            <person name="Tomkins J.P."/>
            <person name="Vallenet D."/>
            <person name="Valverde C."/>
            <person name="Wall L.G."/>
            <person name="Wang Y."/>
            <person name="Medigue C."/>
            <person name="Benson D.R."/>
        </authorList>
    </citation>
    <scope>NUCLEOTIDE SEQUENCE [LARGE SCALE GENOMIC DNA]</scope>
    <source>
        <strain evidence="5">DSM 45818 / CECT 9043 / CcI3</strain>
    </source>
</reference>
<evidence type="ECO:0000256" key="1">
    <source>
        <dbReference type="ARBA" id="ARBA00022527"/>
    </source>
</evidence>
<keyword evidence="4" id="KW-0418">Kinase</keyword>